<dbReference type="PANTHER" id="PTHR13504">
    <property type="entry name" value="FIDO DOMAIN-CONTAINING PROTEIN DDB_G0283145"/>
    <property type="match status" value="1"/>
</dbReference>
<accession>A0ABQ1J8S5</accession>
<dbReference type="Gene3D" id="1.10.3290.10">
    <property type="entry name" value="Fido-like domain"/>
    <property type="match status" value="1"/>
</dbReference>
<dbReference type="Proteomes" id="UP000603352">
    <property type="component" value="Unassembled WGS sequence"/>
</dbReference>
<sequence>MKADIEAGAEDRNEDVGMMEPMVISEGAFRRTELVDLAVELAKKATALRSAMPPMIAMELARLVRAMNCYYSNLIEGHDTHPVDIERALKGDYSADPEKRNLQLEAEVHIAVQAWIDEGGLQAPVLTVDHVLDLHRRFCANLPPALLEVREPSTGACFSMTPGMLRQRDVIVGRHVAISPGAVPRFLARLERGHARLGLTDTILAAATAHHRLLWIHPFLDGNGRVARLISYAMLRQALETGGLWSVARGLARNDSRYKAHLAACDQPRRSDRDGRGNLSEDALCDFVAFFLRVCIDQVDFMAGLVQPATLSARILLWAREEMAAERLPARSDVVLQAILYRGELSRGEVGPLLGVVERQARRVTAALQAQGVLVVDGARDPWRLGFPAVLAPRWMPGLFPEKV</sequence>
<dbReference type="InterPro" id="IPR036597">
    <property type="entry name" value="Fido-like_dom_sf"/>
</dbReference>
<dbReference type="InterPro" id="IPR003812">
    <property type="entry name" value="Fido"/>
</dbReference>
<feature type="domain" description="Fido" evidence="1">
    <location>
        <begin position="126"/>
        <end position="293"/>
    </location>
</feature>
<dbReference type="Pfam" id="PF02661">
    <property type="entry name" value="Fic"/>
    <property type="match status" value="1"/>
</dbReference>
<dbReference type="PANTHER" id="PTHR13504:SF38">
    <property type="entry name" value="FIDO DOMAIN-CONTAINING PROTEIN"/>
    <property type="match status" value="1"/>
</dbReference>
<gene>
    <name evidence="2" type="ORF">GCM10011505_49340</name>
</gene>
<proteinExistence type="predicted"/>
<dbReference type="PROSITE" id="PS51459">
    <property type="entry name" value="FIDO"/>
    <property type="match status" value="1"/>
</dbReference>
<evidence type="ECO:0000313" key="2">
    <source>
        <dbReference type="EMBL" id="GGB62858.1"/>
    </source>
</evidence>
<organism evidence="2 3">
    <name type="scientific">Tistrella bauzanensis</name>
    <dbReference type="NCBI Taxonomy" id="657419"/>
    <lineage>
        <taxon>Bacteria</taxon>
        <taxon>Pseudomonadati</taxon>
        <taxon>Pseudomonadota</taxon>
        <taxon>Alphaproteobacteria</taxon>
        <taxon>Geminicoccales</taxon>
        <taxon>Geminicoccaceae</taxon>
        <taxon>Tistrella</taxon>
    </lineage>
</organism>
<comment type="caution">
    <text evidence="2">The sequence shown here is derived from an EMBL/GenBank/DDBJ whole genome shotgun (WGS) entry which is preliminary data.</text>
</comment>
<protein>
    <recommendedName>
        <fullName evidence="1">Fido domain-containing protein</fullName>
    </recommendedName>
</protein>
<dbReference type="SUPFAM" id="SSF140931">
    <property type="entry name" value="Fic-like"/>
    <property type="match status" value="1"/>
</dbReference>
<keyword evidence="3" id="KW-1185">Reference proteome</keyword>
<dbReference type="RefSeq" id="WP_229708771.1">
    <property type="nucleotide sequence ID" value="NZ_BMDZ01000123.1"/>
</dbReference>
<name>A0ABQ1J8S5_9PROT</name>
<evidence type="ECO:0000259" key="1">
    <source>
        <dbReference type="PROSITE" id="PS51459"/>
    </source>
</evidence>
<evidence type="ECO:0000313" key="3">
    <source>
        <dbReference type="Proteomes" id="UP000603352"/>
    </source>
</evidence>
<reference evidence="3" key="1">
    <citation type="journal article" date="2019" name="Int. J. Syst. Evol. Microbiol.">
        <title>The Global Catalogue of Microorganisms (GCM) 10K type strain sequencing project: providing services to taxonomists for standard genome sequencing and annotation.</title>
        <authorList>
            <consortium name="The Broad Institute Genomics Platform"/>
            <consortium name="The Broad Institute Genome Sequencing Center for Infectious Disease"/>
            <person name="Wu L."/>
            <person name="Ma J."/>
        </authorList>
    </citation>
    <scope>NUCLEOTIDE SEQUENCE [LARGE SCALE GENOMIC DNA]</scope>
    <source>
        <strain evidence="3">CGMCC 1.10188</strain>
    </source>
</reference>
<dbReference type="InterPro" id="IPR040198">
    <property type="entry name" value="Fido_containing"/>
</dbReference>
<dbReference type="EMBL" id="BMDZ01000123">
    <property type="protein sequence ID" value="GGB62858.1"/>
    <property type="molecule type" value="Genomic_DNA"/>
</dbReference>